<reference evidence="1" key="2">
    <citation type="journal article" date="2015" name="Fish Shellfish Immunol.">
        <title>Early steps in the European eel (Anguilla anguilla)-Vibrio vulnificus interaction in the gills: Role of the RtxA13 toxin.</title>
        <authorList>
            <person name="Callol A."/>
            <person name="Pajuelo D."/>
            <person name="Ebbesson L."/>
            <person name="Teles M."/>
            <person name="MacKenzie S."/>
            <person name="Amaro C."/>
        </authorList>
    </citation>
    <scope>NUCLEOTIDE SEQUENCE</scope>
</reference>
<proteinExistence type="predicted"/>
<evidence type="ECO:0000313" key="1">
    <source>
        <dbReference type="EMBL" id="JAH63333.1"/>
    </source>
</evidence>
<organism evidence="1">
    <name type="scientific">Anguilla anguilla</name>
    <name type="common">European freshwater eel</name>
    <name type="synonym">Muraena anguilla</name>
    <dbReference type="NCBI Taxonomy" id="7936"/>
    <lineage>
        <taxon>Eukaryota</taxon>
        <taxon>Metazoa</taxon>
        <taxon>Chordata</taxon>
        <taxon>Craniata</taxon>
        <taxon>Vertebrata</taxon>
        <taxon>Euteleostomi</taxon>
        <taxon>Actinopterygii</taxon>
        <taxon>Neopterygii</taxon>
        <taxon>Teleostei</taxon>
        <taxon>Anguilliformes</taxon>
        <taxon>Anguillidae</taxon>
        <taxon>Anguilla</taxon>
    </lineage>
</organism>
<dbReference type="EMBL" id="GBXM01045244">
    <property type="protein sequence ID" value="JAH63333.1"/>
    <property type="molecule type" value="Transcribed_RNA"/>
</dbReference>
<reference evidence="1" key="1">
    <citation type="submission" date="2014-11" db="EMBL/GenBank/DDBJ databases">
        <authorList>
            <person name="Amaro Gonzalez C."/>
        </authorList>
    </citation>
    <scope>NUCLEOTIDE SEQUENCE</scope>
</reference>
<name>A0A0E9UEI0_ANGAN</name>
<accession>A0A0E9UEI0</accession>
<dbReference type="AlphaFoldDB" id="A0A0E9UEI0"/>
<protein>
    <submittedName>
        <fullName evidence="1">Uncharacterized protein</fullName>
    </submittedName>
</protein>
<sequence length="42" mass="5052">MVLCRKLCFYILYYINSLACTRSLKFRIWLVSGRSRRAFCIS</sequence>